<dbReference type="PANTHER" id="PTHR42887:SF1">
    <property type="entry name" value="BLR3961 PROTEIN"/>
    <property type="match status" value="1"/>
</dbReference>
<dbReference type="Pfam" id="PF03486">
    <property type="entry name" value="HI0933_like"/>
    <property type="match status" value="1"/>
</dbReference>
<evidence type="ECO:0000259" key="5">
    <source>
        <dbReference type="Pfam" id="PF22780"/>
    </source>
</evidence>
<dbReference type="SUPFAM" id="SSF160996">
    <property type="entry name" value="HI0933 insert domain-like"/>
    <property type="match status" value="1"/>
</dbReference>
<dbReference type="Gene3D" id="3.50.50.60">
    <property type="entry name" value="FAD/NAD(P)-binding domain"/>
    <property type="match status" value="1"/>
</dbReference>
<comment type="cofactor">
    <cofactor evidence="1">
        <name>FAD</name>
        <dbReference type="ChEBI" id="CHEBI:57692"/>
    </cofactor>
</comment>
<dbReference type="AlphaFoldDB" id="A0A1H8HU62"/>
<dbReference type="InterPro" id="IPR036188">
    <property type="entry name" value="FAD/NAD-bd_sf"/>
</dbReference>
<evidence type="ECO:0000259" key="4">
    <source>
        <dbReference type="Pfam" id="PF03486"/>
    </source>
</evidence>
<dbReference type="Gene3D" id="1.10.8.260">
    <property type="entry name" value="HI0933 insert domain-like"/>
    <property type="match status" value="1"/>
</dbReference>
<keyword evidence="3" id="KW-0274">FAD</keyword>
<dbReference type="STRING" id="245187.SAMN04488003_12234"/>
<dbReference type="InterPro" id="IPR055178">
    <property type="entry name" value="RsdA/BaiN/AoA(So)-like_dom"/>
</dbReference>
<dbReference type="InterPro" id="IPR004792">
    <property type="entry name" value="BaiN-like"/>
</dbReference>
<reference evidence="6 7" key="1">
    <citation type="submission" date="2016-10" db="EMBL/GenBank/DDBJ databases">
        <authorList>
            <person name="de Groot N.N."/>
        </authorList>
    </citation>
    <scope>NUCLEOTIDE SEQUENCE [LARGE SCALE GENOMIC DNA]</scope>
    <source>
        <strain evidence="6 7">DSM 16213</strain>
    </source>
</reference>
<evidence type="ECO:0000256" key="2">
    <source>
        <dbReference type="ARBA" id="ARBA00022630"/>
    </source>
</evidence>
<dbReference type="NCBIfam" id="TIGR00275">
    <property type="entry name" value="aminoacetone oxidase family FAD-binding enzyme"/>
    <property type="match status" value="1"/>
</dbReference>
<evidence type="ECO:0000256" key="3">
    <source>
        <dbReference type="ARBA" id="ARBA00022827"/>
    </source>
</evidence>
<dbReference type="InterPro" id="IPR057661">
    <property type="entry name" value="RsdA/BaiN/AoA(So)_Rossmann"/>
</dbReference>
<evidence type="ECO:0000256" key="1">
    <source>
        <dbReference type="ARBA" id="ARBA00001974"/>
    </source>
</evidence>
<protein>
    <recommendedName>
        <fullName evidence="8">TIGR03862 family flavoprotein</fullName>
    </recommendedName>
</protein>
<feature type="domain" description="RsdA/BaiN/AoA(So)-like Rossmann fold-like" evidence="4">
    <location>
        <begin position="16"/>
        <end position="393"/>
    </location>
</feature>
<feature type="domain" description="RsdA/BaiN/AoA(So)-like insert" evidence="5">
    <location>
        <begin position="199"/>
        <end position="343"/>
    </location>
</feature>
<evidence type="ECO:0008006" key="8">
    <source>
        <dbReference type="Google" id="ProtNLM"/>
    </source>
</evidence>
<dbReference type="PANTHER" id="PTHR42887">
    <property type="entry name" value="OS12G0638800 PROTEIN"/>
    <property type="match status" value="1"/>
</dbReference>
<dbReference type="EMBL" id="FOCI01000022">
    <property type="protein sequence ID" value="SEN59702.1"/>
    <property type="molecule type" value="Genomic_DNA"/>
</dbReference>
<dbReference type="Gene3D" id="2.40.30.10">
    <property type="entry name" value="Translation factors"/>
    <property type="match status" value="1"/>
</dbReference>
<dbReference type="Pfam" id="PF22780">
    <property type="entry name" value="HI0933_like_1st"/>
    <property type="match status" value="1"/>
</dbReference>
<evidence type="ECO:0000313" key="7">
    <source>
        <dbReference type="Proteomes" id="UP000199585"/>
    </source>
</evidence>
<dbReference type="InterPro" id="IPR022460">
    <property type="entry name" value="Flavoprotein_PP4765"/>
</dbReference>
<proteinExistence type="predicted"/>
<dbReference type="NCBIfam" id="TIGR03862">
    <property type="entry name" value="flavo_PP4765"/>
    <property type="match status" value="1"/>
</dbReference>
<sequence length="407" mass="42113">MGSEQGRDMTGTIGRTAVVIGAGPAGLMAADVLSQAGIAVTVADRMPSVGRKFLMAGKSGLNLTKAEGAAQFRDAFGTASPALTQALADFGPAEVIAWAQSLDQPVFTGSTGRVFPVAMKASPLLRAWLARLASAGVTFNTRWTWTGWLDGALTFDTPNGTQRAAPDITILAVGGGSWRRLGSDGAWTSLLDDVAPFAPANCAFRVAWSTFMAPSLGQPVKATRLSAGALTSRGEWVLTREGIEGGGIYEVSSAIRDGAALTVDLMPDLSRDQITARITARGTKATIGQLLKSALRLPPVKVALFQEMTRAARLSVSPATLPHLLKALPIVHAGPAALDSAISTAGGLRFSALDGLMIRGRPGTFAAGEMLDWEAPTGGYLLTACLATGRAAALAALAHHQGGLQTR</sequence>
<accession>A0A1H8HU62</accession>
<evidence type="ECO:0000313" key="6">
    <source>
        <dbReference type="EMBL" id="SEN59702.1"/>
    </source>
</evidence>
<organism evidence="6 7">
    <name type="scientific">Loktanella fryxellensis</name>
    <dbReference type="NCBI Taxonomy" id="245187"/>
    <lineage>
        <taxon>Bacteria</taxon>
        <taxon>Pseudomonadati</taxon>
        <taxon>Pseudomonadota</taxon>
        <taxon>Alphaproteobacteria</taxon>
        <taxon>Rhodobacterales</taxon>
        <taxon>Roseobacteraceae</taxon>
        <taxon>Loktanella</taxon>
    </lineage>
</organism>
<dbReference type="Proteomes" id="UP000199585">
    <property type="component" value="Unassembled WGS sequence"/>
</dbReference>
<gene>
    <name evidence="6" type="ORF">SAMN04488003_12234</name>
</gene>
<dbReference type="InterPro" id="IPR023166">
    <property type="entry name" value="BaiN-like_dom_sf"/>
</dbReference>
<dbReference type="SUPFAM" id="SSF51905">
    <property type="entry name" value="FAD/NAD(P)-binding domain"/>
    <property type="match status" value="1"/>
</dbReference>
<keyword evidence="7" id="KW-1185">Reference proteome</keyword>
<name>A0A1H8HU62_9RHOB</name>
<dbReference type="PRINTS" id="PR00419">
    <property type="entry name" value="ADXRDTASE"/>
</dbReference>
<keyword evidence="2" id="KW-0285">Flavoprotein</keyword>